<accession>A0A399RHV0</accession>
<dbReference type="EMBL" id="QWGA01000003">
    <property type="protein sequence ID" value="RIJ30888.1"/>
    <property type="molecule type" value="Genomic_DNA"/>
</dbReference>
<dbReference type="PIRSF" id="PIRSF018005">
    <property type="entry name" value="UCP018005"/>
    <property type="match status" value="1"/>
</dbReference>
<gene>
    <name evidence="4" type="primary">egtD</name>
    <name evidence="4" type="ORF">D1222_01050</name>
</gene>
<dbReference type="InterPro" id="IPR029063">
    <property type="entry name" value="SAM-dependent_MTases_sf"/>
</dbReference>
<dbReference type="OrthoDB" id="5289726at2"/>
<dbReference type="GO" id="GO:0032259">
    <property type="term" value="P:methylation"/>
    <property type="evidence" value="ECO:0007669"/>
    <property type="project" value="UniProtKB-KW"/>
</dbReference>
<organism evidence="4 5">
    <name type="scientific">Henriciella algicola</name>
    <dbReference type="NCBI Taxonomy" id="1608422"/>
    <lineage>
        <taxon>Bacteria</taxon>
        <taxon>Pseudomonadati</taxon>
        <taxon>Pseudomonadota</taxon>
        <taxon>Alphaproteobacteria</taxon>
        <taxon>Hyphomonadales</taxon>
        <taxon>Hyphomonadaceae</taxon>
        <taxon>Henriciella</taxon>
    </lineage>
</organism>
<dbReference type="SUPFAM" id="SSF53335">
    <property type="entry name" value="S-adenosyl-L-methionine-dependent methyltransferases"/>
    <property type="match status" value="1"/>
</dbReference>
<dbReference type="PANTHER" id="PTHR43397">
    <property type="entry name" value="ERGOTHIONEINE BIOSYNTHESIS PROTEIN 1"/>
    <property type="match status" value="1"/>
</dbReference>
<dbReference type="RefSeq" id="WP_119452389.1">
    <property type="nucleotide sequence ID" value="NZ_QWGA01000003.1"/>
</dbReference>
<evidence type="ECO:0000313" key="4">
    <source>
        <dbReference type="EMBL" id="RIJ30888.1"/>
    </source>
</evidence>
<dbReference type="AlphaFoldDB" id="A0A399RHV0"/>
<dbReference type="InterPro" id="IPR051128">
    <property type="entry name" value="EgtD_Methyltrsf_superfamily"/>
</dbReference>
<dbReference type="GO" id="GO:0052706">
    <property type="term" value="F:L-histidine N(alpha)-methyltransferase activity"/>
    <property type="evidence" value="ECO:0007669"/>
    <property type="project" value="UniProtKB-EC"/>
</dbReference>
<keyword evidence="2 4" id="KW-0808">Transferase</keyword>
<comment type="caution">
    <text evidence="4">The sequence shown here is derived from an EMBL/GenBank/DDBJ whole genome shotgun (WGS) entry which is preliminary data.</text>
</comment>
<feature type="domain" description="Histidine-specific methyltransferase SAM-dependent" evidence="3">
    <location>
        <begin position="10"/>
        <end position="310"/>
    </location>
</feature>
<keyword evidence="5" id="KW-1185">Reference proteome</keyword>
<evidence type="ECO:0000313" key="5">
    <source>
        <dbReference type="Proteomes" id="UP000265845"/>
    </source>
</evidence>
<dbReference type="PANTHER" id="PTHR43397:SF1">
    <property type="entry name" value="ERGOTHIONEINE BIOSYNTHESIS PROTEIN 1"/>
    <property type="match status" value="1"/>
</dbReference>
<protein>
    <submittedName>
        <fullName evidence="4">L-histidine N(Alpha)-methyltransferase</fullName>
        <ecNumber evidence="4">2.1.1.44</ecNumber>
    </submittedName>
</protein>
<evidence type="ECO:0000259" key="3">
    <source>
        <dbReference type="Pfam" id="PF10017"/>
    </source>
</evidence>
<proteinExistence type="predicted"/>
<evidence type="ECO:0000256" key="2">
    <source>
        <dbReference type="ARBA" id="ARBA00022679"/>
    </source>
</evidence>
<evidence type="ECO:0000256" key="1">
    <source>
        <dbReference type="ARBA" id="ARBA00022603"/>
    </source>
</evidence>
<dbReference type="InterPro" id="IPR017804">
    <property type="entry name" value="MeTrfase_EgtD-like"/>
</dbReference>
<dbReference type="NCBIfam" id="TIGR03438">
    <property type="entry name" value="egtD_ergothio"/>
    <property type="match status" value="1"/>
</dbReference>
<reference evidence="4 5" key="1">
    <citation type="submission" date="2018-08" db="EMBL/GenBank/DDBJ databases">
        <title>Henriciella mobilis sp. nov., isolated from seawater.</title>
        <authorList>
            <person name="Cheng H."/>
            <person name="Wu Y.-H."/>
            <person name="Xu X.-W."/>
            <person name="Guo L.-L."/>
        </authorList>
    </citation>
    <scope>NUCLEOTIDE SEQUENCE [LARGE SCALE GENOMIC DNA]</scope>
    <source>
        <strain evidence="4 5">CCUG67844</strain>
    </source>
</reference>
<name>A0A399RHV0_9PROT</name>
<dbReference type="Gene3D" id="3.40.50.150">
    <property type="entry name" value="Vaccinia Virus protein VP39"/>
    <property type="match status" value="1"/>
</dbReference>
<sequence>MDGSGIDPFLQDVLTGLARDQKSIPSRWLYDARGSRLFDDITELDEYYPTRTELTILNEHAGAMADAIGPDAVIVEYGAGSLVKVRILLDALERPKAFVPVDISSEHLKGAADELKAAYGDLDVYPVAADFMDTNLGSNLPNGGGRRAGFFPGSTMGNLLDKDIDSFLRTAREDLGDGSCFIIGLDQPKSPDILVPAYDDAKGVTADFNLNLLRRINRELGGNFDLTSFEHEARWNSADSRIEMHLRSVKAQSVEVAGRTFEFEEGETIHTENSRKIALDRFARMAESAGWELTRKWTDAEGLFAVILLEAS</sequence>
<dbReference type="Pfam" id="PF10017">
    <property type="entry name" value="Methyltransf_33"/>
    <property type="match status" value="1"/>
</dbReference>
<dbReference type="EC" id="2.1.1.44" evidence="4"/>
<dbReference type="InterPro" id="IPR019257">
    <property type="entry name" value="MeTrfase_dom"/>
</dbReference>
<keyword evidence="1 4" id="KW-0489">Methyltransferase</keyword>
<dbReference type="Proteomes" id="UP000265845">
    <property type="component" value="Unassembled WGS sequence"/>
</dbReference>
<dbReference type="InterPro" id="IPR035094">
    <property type="entry name" value="EgtD"/>
</dbReference>